<accession>A0ABQ2V7Z1</accession>
<name>A0ABQ2V7Z1_9ACTN</name>
<dbReference type="Gene3D" id="3.40.190.10">
    <property type="entry name" value="Periplasmic binding protein-like II"/>
    <property type="match status" value="1"/>
</dbReference>
<protein>
    <submittedName>
        <fullName evidence="1">Uncharacterized protein</fullName>
    </submittedName>
</protein>
<evidence type="ECO:0000313" key="2">
    <source>
        <dbReference type="Proteomes" id="UP000654471"/>
    </source>
</evidence>
<organism evidence="1 2">
    <name type="scientific">Streptomyces albospinus</name>
    <dbReference type="NCBI Taxonomy" id="285515"/>
    <lineage>
        <taxon>Bacteria</taxon>
        <taxon>Bacillati</taxon>
        <taxon>Actinomycetota</taxon>
        <taxon>Actinomycetes</taxon>
        <taxon>Kitasatosporales</taxon>
        <taxon>Streptomycetaceae</taxon>
        <taxon>Streptomyces</taxon>
    </lineage>
</organism>
<sequence length="175" mass="18104">MAAASGCRATRLLEPRGRSVRLTHTGRVPAGRADRLLSQLAAAQADLTDLGNEVPGPLRIGGVGSAVRTLLPDAPAALTEAHPRPTPTVVDGGAVDLLPRLLDGGLDLRNVEPGLVGTEIGAATRDADLRAALGEMRARIEPLTARDIADALAFSVVAPRRVPLAELVVMPVQQG</sequence>
<evidence type="ECO:0000313" key="1">
    <source>
        <dbReference type="EMBL" id="GGU73462.1"/>
    </source>
</evidence>
<dbReference type="Proteomes" id="UP000654471">
    <property type="component" value="Unassembled WGS sequence"/>
</dbReference>
<keyword evidence="2" id="KW-1185">Reference proteome</keyword>
<dbReference type="EMBL" id="BMRP01000015">
    <property type="protein sequence ID" value="GGU73462.1"/>
    <property type="molecule type" value="Genomic_DNA"/>
</dbReference>
<dbReference type="SUPFAM" id="SSF53850">
    <property type="entry name" value="Periplasmic binding protein-like II"/>
    <property type="match status" value="1"/>
</dbReference>
<dbReference type="PANTHER" id="PTHR30419">
    <property type="entry name" value="HTH-TYPE TRANSCRIPTIONAL REGULATOR YBHD"/>
    <property type="match status" value="1"/>
</dbReference>
<reference evidence="2" key="1">
    <citation type="journal article" date="2019" name="Int. J. Syst. Evol. Microbiol.">
        <title>The Global Catalogue of Microorganisms (GCM) 10K type strain sequencing project: providing services to taxonomists for standard genome sequencing and annotation.</title>
        <authorList>
            <consortium name="The Broad Institute Genomics Platform"/>
            <consortium name="The Broad Institute Genome Sequencing Center for Infectious Disease"/>
            <person name="Wu L."/>
            <person name="Ma J."/>
        </authorList>
    </citation>
    <scope>NUCLEOTIDE SEQUENCE [LARGE SCALE GENOMIC DNA]</scope>
    <source>
        <strain evidence="2">JCM 3399</strain>
    </source>
</reference>
<proteinExistence type="predicted"/>
<gene>
    <name evidence="1" type="ORF">GCM10010211_44260</name>
</gene>
<comment type="caution">
    <text evidence="1">The sequence shown here is derived from an EMBL/GenBank/DDBJ whole genome shotgun (WGS) entry which is preliminary data.</text>
</comment>
<dbReference type="PANTHER" id="PTHR30419:SF8">
    <property type="entry name" value="NITROGEN ASSIMILATION TRANSCRIPTIONAL ACTIVATOR-RELATED"/>
    <property type="match status" value="1"/>
</dbReference>
<dbReference type="InterPro" id="IPR050950">
    <property type="entry name" value="HTH-type_LysR_regulators"/>
</dbReference>